<dbReference type="Gene3D" id="1.10.1040.10">
    <property type="entry name" value="N-(1-d-carboxylethyl)-l-norvaline Dehydrogenase, domain 2"/>
    <property type="match status" value="1"/>
</dbReference>
<keyword evidence="8" id="KW-0521">NADP</keyword>
<protein>
    <recommendedName>
        <fullName evidence="6">2-dehydropantoate 2-reductase</fullName>
        <ecNumber evidence="5">1.1.1.169</ecNumber>
        <ecNumber evidence="4">1.8.4.12</ecNumber>
    </recommendedName>
    <alternativeName>
        <fullName evidence="10">Ketopantoate reductase</fullName>
    </alternativeName>
</protein>
<evidence type="ECO:0000256" key="1">
    <source>
        <dbReference type="ARBA" id="ARBA00004994"/>
    </source>
</evidence>
<keyword evidence="9" id="KW-0560">Oxidoreductase</keyword>
<dbReference type="Pfam" id="PF08546">
    <property type="entry name" value="ApbA_C"/>
    <property type="match status" value="1"/>
</dbReference>
<dbReference type="InterPro" id="IPR013332">
    <property type="entry name" value="KPR_N"/>
</dbReference>
<dbReference type="RefSeq" id="WP_345291818.1">
    <property type="nucleotide sequence ID" value="NZ_BAABFV010000001.1"/>
</dbReference>
<accession>A0ABP8IFM7</accession>
<evidence type="ECO:0000256" key="3">
    <source>
        <dbReference type="ARBA" id="ARBA00007870"/>
    </source>
</evidence>
<dbReference type="NCBIfam" id="TIGR00745">
    <property type="entry name" value="apbA_panE"/>
    <property type="match status" value="1"/>
</dbReference>
<comment type="catalytic activity">
    <reaction evidence="12">
        <text>(R)-pantoate + NADP(+) = 2-dehydropantoate + NADPH + H(+)</text>
        <dbReference type="Rhea" id="RHEA:16233"/>
        <dbReference type="ChEBI" id="CHEBI:11561"/>
        <dbReference type="ChEBI" id="CHEBI:15378"/>
        <dbReference type="ChEBI" id="CHEBI:15980"/>
        <dbReference type="ChEBI" id="CHEBI:57783"/>
        <dbReference type="ChEBI" id="CHEBI:58349"/>
        <dbReference type="EC" id="1.1.1.169"/>
    </reaction>
</comment>
<evidence type="ECO:0000313" key="14">
    <source>
        <dbReference type="EMBL" id="GAA4357726.1"/>
    </source>
</evidence>
<dbReference type="InterPro" id="IPR036291">
    <property type="entry name" value="NAD(P)-bd_dom_sf"/>
</dbReference>
<evidence type="ECO:0000256" key="9">
    <source>
        <dbReference type="ARBA" id="ARBA00023002"/>
    </source>
</evidence>
<dbReference type="SUPFAM" id="SSF48179">
    <property type="entry name" value="6-phosphogluconate dehydrogenase C-terminal domain-like"/>
    <property type="match status" value="1"/>
</dbReference>
<evidence type="ECO:0000256" key="2">
    <source>
        <dbReference type="ARBA" id="ARBA00007174"/>
    </source>
</evidence>
<dbReference type="InterPro" id="IPR013328">
    <property type="entry name" value="6PGD_dom2"/>
</dbReference>
<comment type="pathway">
    <text evidence="1">Cofactor biosynthesis; (R)-pantothenate biosynthesis; (R)-pantoate from 3-methyl-2-oxobutanoate: step 2/2.</text>
</comment>
<dbReference type="SUPFAM" id="SSF51735">
    <property type="entry name" value="NAD(P)-binding Rossmann-fold domains"/>
    <property type="match status" value="1"/>
</dbReference>
<dbReference type="Gene3D" id="2.170.150.20">
    <property type="entry name" value="Peptide methionine sulfoxide reductase"/>
    <property type="match status" value="1"/>
</dbReference>
<dbReference type="Pfam" id="PF02558">
    <property type="entry name" value="ApbA"/>
    <property type="match status" value="1"/>
</dbReference>
<dbReference type="Pfam" id="PF01641">
    <property type="entry name" value="SelR"/>
    <property type="match status" value="1"/>
</dbReference>
<comment type="similarity">
    <text evidence="2">Belongs to the MsrB Met sulfoxide reductase family.</text>
</comment>
<evidence type="ECO:0000256" key="10">
    <source>
        <dbReference type="ARBA" id="ARBA00032024"/>
    </source>
</evidence>
<dbReference type="InterPro" id="IPR008927">
    <property type="entry name" value="6-PGluconate_DH-like_C_sf"/>
</dbReference>
<dbReference type="InterPro" id="IPR028427">
    <property type="entry name" value="Met_Sox_Rdtase_MsrB"/>
</dbReference>
<comment type="catalytic activity">
    <reaction evidence="11">
        <text>L-methionyl-[protein] + [thioredoxin]-disulfide + H2O = L-methionyl-(R)-S-oxide-[protein] + [thioredoxin]-dithiol</text>
        <dbReference type="Rhea" id="RHEA:24164"/>
        <dbReference type="Rhea" id="RHEA-COMP:10698"/>
        <dbReference type="Rhea" id="RHEA-COMP:10700"/>
        <dbReference type="Rhea" id="RHEA-COMP:12313"/>
        <dbReference type="Rhea" id="RHEA-COMP:12314"/>
        <dbReference type="ChEBI" id="CHEBI:15377"/>
        <dbReference type="ChEBI" id="CHEBI:16044"/>
        <dbReference type="ChEBI" id="CHEBI:29950"/>
        <dbReference type="ChEBI" id="CHEBI:45764"/>
        <dbReference type="ChEBI" id="CHEBI:50058"/>
        <dbReference type="EC" id="1.8.4.12"/>
    </reaction>
</comment>
<proteinExistence type="inferred from homology"/>
<gene>
    <name evidence="14" type="ORF">GCM10023151_07050</name>
</gene>
<evidence type="ECO:0000256" key="8">
    <source>
        <dbReference type="ARBA" id="ARBA00022857"/>
    </source>
</evidence>
<evidence type="ECO:0000256" key="7">
    <source>
        <dbReference type="ARBA" id="ARBA00022655"/>
    </source>
</evidence>
<name>A0ABP8IFM7_9GAMM</name>
<feature type="domain" description="MsrB" evidence="13">
    <location>
        <begin position="297"/>
        <end position="419"/>
    </location>
</feature>
<evidence type="ECO:0000259" key="13">
    <source>
        <dbReference type="PROSITE" id="PS51790"/>
    </source>
</evidence>
<keyword evidence="15" id="KW-1185">Reference proteome</keyword>
<comment type="caution">
    <text evidence="14">The sequence shown here is derived from an EMBL/GenBank/DDBJ whole genome shotgun (WGS) entry which is preliminary data.</text>
</comment>
<dbReference type="InterPro" id="IPR013752">
    <property type="entry name" value="KPA_reductase"/>
</dbReference>
<comment type="similarity">
    <text evidence="3">Belongs to the ketopantoate reductase family.</text>
</comment>
<dbReference type="SUPFAM" id="SSF51316">
    <property type="entry name" value="Mss4-like"/>
    <property type="match status" value="1"/>
</dbReference>
<dbReference type="Proteomes" id="UP001501011">
    <property type="component" value="Unassembled WGS sequence"/>
</dbReference>
<evidence type="ECO:0000256" key="11">
    <source>
        <dbReference type="ARBA" id="ARBA00048488"/>
    </source>
</evidence>
<dbReference type="PANTHER" id="PTHR10173:SF52">
    <property type="entry name" value="METHIONINE-R-SULFOXIDE REDUCTASE B1"/>
    <property type="match status" value="1"/>
</dbReference>
<evidence type="ECO:0000256" key="5">
    <source>
        <dbReference type="ARBA" id="ARBA00013014"/>
    </source>
</evidence>
<dbReference type="InterPro" id="IPR002579">
    <property type="entry name" value="Met_Sox_Rdtase_MsrB_dom"/>
</dbReference>
<sequence>MISILGAGAIGQLLAHKLTEASIDCQLIVRAGTQYRSEWLMIQQEQQTYHEIPTITAQDCDELGQVWVCVKANQLEGALKSVSHAIQDTTKVVFFQNGMGHDKVAAKYLQPAQMYFASNTHGAFKKAAQSVVYAGVGQVSFGHLELSQQPDFLDPETLNAVNGSWHEHIQTVLWQKLFINAVVNPLTAIYQCRNGELLDADKKSNVLSLIAENQRFANTLKLGISDHLKDATLAVIEATAKNQSSMLQDVLNQKTTEINAINGYLLDQAAKHQFPTPHNWRLWSDFHIAHPPLKSIADDKAKQLDALSYQVTQQHGTEPPFSGSYNLHQEQGTYHCVCCDSPLFKDTSKFDAGCGWPSFDQAKDNKSIAYKIDTSHGMTRTEILCAQCGSHLGHVFDDGPTETGQRFCVNSVSLQFEQE</sequence>
<organism evidence="14 15">
    <name type="scientific">Kangiella marina</name>
    <dbReference type="NCBI Taxonomy" id="1079178"/>
    <lineage>
        <taxon>Bacteria</taxon>
        <taxon>Pseudomonadati</taxon>
        <taxon>Pseudomonadota</taxon>
        <taxon>Gammaproteobacteria</taxon>
        <taxon>Kangiellales</taxon>
        <taxon>Kangiellaceae</taxon>
        <taxon>Kangiella</taxon>
    </lineage>
</organism>
<keyword evidence="7" id="KW-0566">Pantothenate biosynthesis</keyword>
<evidence type="ECO:0000256" key="12">
    <source>
        <dbReference type="ARBA" id="ARBA00048793"/>
    </source>
</evidence>
<evidence type="ECO:0000256" key="4">
    <source>
        <dbReference type="ARBA" id="ARBA00012499"/>
    </source>
</evidence>
<dbReference type="EC" id="1.8.4.12" evidence="4"/>
<evidence type="ECO:0000256" key="6">
    <source>
        <dbReference type="ARBA" id="ARBA00019465"/>
    </source>
</evidence>
<dbReference type="InterPro" id="IPR003710">
    <property type="entry name" value="ApbA"/>
</dbReference>
<dbReference type="PROSITE" id="PS51790">
    <property type="entry name" value="MSRB"/>
    <property type="match status" value="1"/>
</dbReference>
<dbReference type="Gene3D" id="3.40.50.720">
    <property type="entry name" value="NAD(P)-binding Rossmann-like Domain"/>
    <property type="match status" value="1"/>
</dbReference>
<evidence type="ECO:0000313" key="15">
    <source>
        <dbReference type="Proteomes" id="UP001501011"/>
    </source>
</evidence>
<dbReference type="PANTHER" id="PTHR10173">
    <property type="entry name" value="METHIONINE SULFOXIDE REDUCTASE"/>
    <property type="match status" value="1"/>
</dbReference>
<dbReference type="InterPro" id="IPR011057">
    <property type="entry name" value="Mss4-like_sf"/>
</dbReference>
<dbReference type="EC" id="1.1.1.169" evidence="5"/>
<dbReference type="NCBIfam" id="TIGR00357">
    <property type="entry name" value="peptide-methionine (R)-S-oxide reductase MsrB"/>
    <property type="match status" value="1"/>
</dbReference>
<reference evidence="15" key="1">
    <citation type="journal article" date="2019" name="Int. J. Syst. Evol. Microbiol.">
        <title>The Global Catalogue of Microorganisms (GCM) 10K type strain sequencing project: providing services to taxonomists for standard genome sequencing and annotation.</title>
        <authorList>
            <consortium name="The Broad Institute Genomics Platform"/>
            <consortium name="The Broad Institute Genome Sequencing Center for Infectious Disease"/>
            <person name="Wu L."/>
            <person name="Ma J."/>
        </authorList>
    </citation>
    <scope>NUCLEOTIDE SEQUENCE [LARGE SCALE GENOMIC DNA]</scope>
    <source>
        <strain evidence="15">JCM 17728</strain>
    </source>
</reference>
<dbReference type="EMBL" id="BAABFV010000001">
    <property type="protein sequence ID" value="GAA4357726.1"/>
    <property type="molecule type" value="Genomic_DNA"/>
</dbReference>